<dbReference type="InterPro" id="IPR019999">
    <property type="entry name" value="Anth_synth_I-like"/>
</dbReference>
<name>A0A974WEA1_9BACT</name>
<evidence type="ECO:0000259" key="1">
    <source>
        <dbReference type="Pfam" id="PF00425"/>
    </source>
</evidence>
<dbReference type="EMBL" id="CP070608">
    <property type="protein sequence ID" value="QSE96734.1"/>
    <property type="molecule type" value="Genomic_DNA"/>
</dbReference>
<dbReference type="InterPro" id="IPR005801">
    <property type="entry name" value="ADC_synthase"/>
</dbReference>
<proteinExistence type="predicted"/>
<dbReference type="RefSeq" id="WP_205721248.1">
    <property type="nucleotide sequence ID" value="NZ_CP070608.1"/>
</dbReference>
<dbReference type="Gene3D" id="3.60.120.10">
    <property type="entry name" value="Anthranilate synthase"/>
    <property type="match status" value="1"/>
</dbReference>
<dbReference type="PRINTS" id="PR00095">
    <property type="entry name" value="ANTSNTHASEI"/>
</dbReference>
<gene>
    <name evidence="2" type="ORF">JR347_14180</name>
</gene>
<reference evidence="2" key="1">
    <citation type="submission" date="2021-02" db="EMBL/GenBank/DDBJ databases">
        <title>Fulvivirga sp. S481 isolated from sea water.</title>
        <authorList>
            <person name="Bae S.S."/>
            <person name="Baek K."/>
        </authorList>
    </citation>
    <scope>NUCLEOTIDE SEQUENCE</scope>
    <source>
        <strain evidence="2">S481</strain>
    </source>
</reference>
<dbReference type="InterPro" id="IPR015890">
    <property type="entry name" value="Chorismate_C"/>
</dbReference>
<dbReference type="SUPFAM" id="SSF56322">
    <property type="entry name" value="ADC synthase"/>
    <property type="match status" value="1"/>
</dbReference>
<dbReference type="GO" id="GO:0000162">
    <property type="term" value="P:L-tryptophan biosynthetic process"/>
    <property type="evidence" value="ECO:0007669"/>
    <property type="project" value="TreeGrafter"/>
</dbReference>
<dbReference type="PANTHER" id="PTHR11236">
    <property type="entry name" value="AMINOBENZOATE/ANTHRANILATE SYNTHASE"/>
    <property type="match status" value="1"/>
</dbReference>
<dbReference type="Proteomes" id="UP000662783">
    <property type="component" value="Chromosome"/>
</dbReference>
<protein>
    <submittedName>
        <fullName evidence="2">Anthranilate synthase component I family protein</fullName>
    </submittedName>
</protein>
<dbReference type="Pfam" id="PF00425">
    <property type="entry name" value="Chorismate_bind"/>
    <property type="match status" value="1"/>
</dbReference>
<sequence>MKTKQEFQLPKNNLKGFIHQALSWASGFEHFTYFNPNNYTFPHNPFEHILLVGDSLLNISSGSSFENLQQKLTNRSYLAGHFSYDLKNEIEKLMSNNQRLIDSAETSFFKATTIITFRGESIQIETEADPLIILKEIQQSAQDHHPQPSIQFEQLVSKSEYIQTAKKLINHIIEGDIYEINYCIPFLSESCKIDPIQTYLLLCEKYPAPFSVLYKNKNQYVISGSPERFLKKEGNKLISQPIKGTAKRGATNEEDELIKKELRANKKELAENMMIVDLVRNDLARSCKPGSVKVEEMFGIYSFPLWHQMISTVTGLLKPDTDTIQAIKNAFPMGSMTGAPKIKVMELAEQYEITKRGIYSGAIGYIKPNGDFDFNVVIRSLIYDQETETCTFHVGSAITYDSDPASEYDECLLKAKTLISLF</sequence>
<dbReference type="GO" id="GO:0005737">
    <property type="term" value="C:cytoplasm"/>
    <property type="evidence" value="ECO:0007669"/>
    <property type="project" value="TreeGrafter"/>
</dbReference>
<dbReference type="GO" id="GO:0008153">
    <property type="term" value="P:4-aminobenzoate biosynthetic process"/>
    <property type="evidence" value="ECO:0007669"/>
    <property type="project" value="TreeGrafter"/>
</dbReference>
<evidence type="ECO:0000313" key="3">
    <source>
        <dbReference type="Proteomes" id="UP000662783"/>
    </source>
</evidence>
<dbReference type="PANTHER" id="PTHR11236:SF18">
    <property type="entry name" value="AMINODEOXYCHORISMATE SYNTHASE"/>
    <property type="match status" value="1"/>
</dbReference>
<evidence type="ECO:0000313" key="2">
    <source>
        <dbReference type="EMBL" id="QSE96734.1"/>
    </source>
</evidence>
<dbReference type="GO" id="GO:0046820">
    <property type="term" value="F:4-amino-4-deoxychorismate synthase activity"/>
    <property type="evidence" value="ECO:0007669"/>
    <property type="project" value="TreeGrafter"/>
</dbReference>
<accession>A0A974WEA1</accession>
<keyword evidence="3" id="KW-1185">Reference proteome</keyword>
<dbReference type="KEGG" id="fuv:JR347_14180"/>
<organism evidence="2 3">
    <name type="scientific">Fulvivirga lutea</name>
    <dbReference type="NCBI Taxonomy" id="2810512"/>
    <lineage>
        <taxon>Bacteria</taxon>
        <taxon>Pseudomonadati</taxon>
        <taxon>Bacteroidota</taxon>
        <taxon>Cytophagia</taxon>
        <taxon>Cytophagales</taxon>
        <taxon>Fulvivirgaceae</taxon>
        <taxon>Fulvivirga</taxon>
    </lineage>
</organism>
<feature type="domain" description="Chorismate-utilising enzyme C-terminal" evidence="1">
    <location>
        <begin position="158"/>
        <end position="414"/>
    </location>
</feature>
<dbReference type="AlphaFoldDB" id="A0A974WEA1"/>